<keyword evidence="2" id="KW-1185">Reference proteome</keyword>
<evidence type="ECO:0000313" key="2">
    <source>
        <dbReference type="Proteomes" id="UP001526201"/>
    </source>
</evidence>
<protein>
    <submittedName>
        <fullName evidence="1">Uncharacterized protein</fullName>
    </submittedName>
</protein>
<sequence length="48" mass="5396">MAYARNRAEACSSTMNDGSDHVHQCEFAAEHTDWDHDGTHQCECGAIW</sequence>
<dbReference type="Proteomes" id="UP001526201">
    <property type="component" value="Unassembled WGS sequence"/>
</dbReference>
<reference evidence="1 2" key="1">
    <citation type="journal article" date="2022" name="BMC Genomics">
        <title>Comparative genome analysis of mycobacteria focusing on tRNA and non-coding RNA.</title>
        <authorList>
            <person name="Behra P.R.K."/>
            <person name="Pettersson B.M.F."/>
            <person name="Ramesh M."/>
            <person name="Das S."/>
            <person name="Dasgupta S."/>
            <person name="Kirsebom L.A."/>
        </authorList>
    </citation>
    <scope>NUCLEOTIDE SEQUENCE [LARGE SCALE GENOMIC DNA]</scope>
    <source>
        <strain evidence="1 2">DSM 44078</strain>
    </source>
</reference>
<gene>
    <name evidence="1" type="ORF">H7J73_08545</name>
</gene>
<dbReference type="RefSeq" id="WP_264066915.1">
    <property type="nucleotide sequence ID" value="NZ_JACKTY010000020.1"/>
</dbReference>
<proteinExistence type="predicted"/>
<accession>A0ABT3C9E2</accession>
<organism evidence="1 2">
    <name type="scientific">Mycolicibacterium komossense</name>
    <dbReference type="NCBI Taxonomy" id="1779"/>
    <lineage>
        <taxon>Bacteria</taxon>
        <taxon>Bacillati</taxon>
        <taxon>Actinomycetota</taxon>
        <taxon>Actinomycetes</taxon>
        <taxon>Mycobacteriales</taxon>
        <taxon>Mycobacteriaceae</taxon>
        <taxon>Mycolicibacterium</taxon>
    </lineage>
</organism>
<comment type="caution">
    <text evidence="1">The sequence shown here is derived from an EMBL/GenBank/DDBJ whole genome shotgun (WGS) entry which is preliminary data.</text>
</comment>
<name>A0ABT3C9E2_9MYCO</name>
<evidence type="ECO:0000313" key="1">
    <source>
        <dbReference type="EMBL" id="MCV7226080.1"/>
    </source>
</evidence>
<dbReference type="EMBL" id="JACKTY010000020">
    <property type="protein sequence ID" value="MCV7226080.1"/>
    <property type="molecule type" value="Genomic_DNA"/>
</dbReference>